<dbReference type="GO" id="GO:0015366">
    <property type="term" value="F:malate:proton symporter activity"/>
    <property type="evidence" value="ECO:0007669"/>
    <property type="project" value="TreeGrafter"/>
</dbReference>
<dbReference type="PANTHER" id="PTHR42865">
    <property type="entry name" value="PROTON/GLUTAMATE-ASPARTATE SYMPORTER"/>
    <property type="match status" value="1"/>
</dbReference>
<dbReference type="EMBL" id="FOKC01000014">
    <property type="protein sequence ID" value="SFB45828.1"/>
    <property type="molecule type" value="Genomic_DNA"/>
</dbReference>
<feature type="compositionally biased region" description="Basic and acidic residues" evidence="8">
    <location>
        <begin position="23"/>
        <end position="32"/>
    </location>
</feature>
<feature type="transmembrane region" description="Helical" evidence="9">
    <location>
        <begin position="261"/>
        <end position="286"/>
    </location>
</feature>
<dbReference type="Gene3D" id="1.10.3860.10">
    <property type="entry name" value="Sodium:dicarboxylate symporter"/>
    <property type="match status" value="1"/>
</dbReference>
<keyword evidence="7 9" id="KW-0472">Membrane</keyword>
<organism evidence="10 11">
    <name type="scientific">Nocardioides alpinus</name>
    <dbReference type="NCBI Taxonomy" id="748909"/>
    <lineage>
        <taxon>Bacteria</taxon>
        <taxon>Bacillati</taxon>
        <taxon>Actinomycetota</taxon>
        <taxon>Actinomycetes</taxon>
        <taxon>Propionibacteriales</taxon>
        <taxon>Nocardioidaceae</taxon>
        <taxon>Nocardioides</taxon>
    </lineage>
</organism>
<name>A0A1I1BAU5_9ACTN</name>
<dbReference type="PANTHER" id="PTHR42865:SF1">
    <property type="entry name" value="AEROBIC C4-DICARBOXYLATE TRANSPORT PROTEIN"/>
    <property type="match status" value="1"/>
</dbReference>
<dbReference type="FunFam" id="1.10.3860.10:FF:000001">
    <property type="entry name" value="C4-dicarboxylate transport protein"/>
    <property type="match status" value="1"/>
</dbReference>
<evidence type="ECO:0000256" key="1">
    <source>
        <dbReference type="ARBA" id="ARBA00004651"/>
    </source>
</evidence>
<feature type="transmembrane region" description="Helical" evidence="9">
    <location>
        <begin position="85"/>
        <end position="106"/>
    </location>
</feature>
<evidence type="ECO:0000256" key="5">
    <source>
        <dbReference type="ARBA" id="ARBA00022847"/>
    </source>
</evidence>
<evidence type="ECO:0000256" key="6">
    <source>
        <dbReference type="ARBA" id="ARBA00022989"/>
    </source>
</evidence>
<feature type="transmembrane region" description="Helical" evidence="9">
    <location>
        <begin position="191"/>
        <end position="208"/>
    </location>
</feature>
<dbReference type="PRINTS" id="PR00173">
    <property type="entry name" value="EDTRNSPORT"/>
</dbReference>
<dbReference type="Pfam" id="PF00375">
    <property type="entry name" value="SDF"/>
    <property type="match status" value="1"/>
</dbReference>
<dbReference type="SUPFAM" id="SSF118215">
    <property type="entry name" value="Proton glutamate symport protein"/>
    <property type="match status" value="1"/>
</dbReference>
<feature type="region of interest" description="Disordered" evidence="8">
    <location>
        <begin position="458"/>
        <end position="489"/>
    </location>
</feature>
<feature type="region of interest" description="Disordered" evidence="8">
    <location>
        <begin position="21"/>
        <end position="45"/>
    </location>
</feature>
<dbReference type="STRING" id="748909.SAMN05192575_11463"/>
<protein>
    <submittedName>
        <fullName evidence="10">Aerobic C4-dicarboxylate transport protein</fullName>
    </submittedName>
</protein>
<comment type="subcellular location">
    <subcellularLocation>
        <location evidence="1">Cell membrane</location>
        <topology evidence="1">Multi-pass membrane protein</topology>
    </subcellularLocation>
</comment>
<evidence type="ECO:0000256" key="9">
    <source>
        <dbReference type="SAM" id="Phobius"/>
    </source>
</evidence>
<dbReference type="InterPro" id="IPR036458">
    <property type="entry name" value="Na:dicarbo_symporter_sf"/>
</dbReference>
<gene>
    <name evidence="10" type="ORF">SAMN05192575_11463</name>
</gene>
<dbReference type="GO" id="GO:0015138">
    <property type="term" value="F:fumarate transmembrane transporter activity"/>
    <property type="evidence" value="ECO:0007669"/>
    <property type="project" value="TreeGrafter"/>
</dbReference>
<evidence type="ECO:0000256" key="3">
    <source>
        <dbReference type="ARBA" id="ARBA00022475"/>
    </source>
</evidence>
<evidence type="ECO:0000256" key="7">
    <source>
        <dbReference type="ARBA" id="ARBA00023136"/>
    </source>
</evidence>
<dbReference type="GO" id="GO:0005886">
    <property type="term" value="C:plasma membrane"/>
    <property type="evidence" value="ECO:0007669"/>
    <property type="project" value="UniProtKB-SubCell"/>
</dbReference>
<feature type="transmembrane region" description="Helical" evidence="9">
    <location>
        <begin position="229"/>
        <end position="249"/>
    </location>
</feature>
<keyword evidence="5" id="KW-0769">Symport</keyword>
<dbReference type="GO" id="GO:0070778">
    <property type="term" value="P:L-aspartate transmembrane transport"/>
    <property type="evidence" value="ECO:0007669"/>
    <property type="project" value="TreeGrafter"/>
</dbReference>
<dbReference type="AlphaFoldDB" id="A0A1I1BAU5"/>
<feature type="transmembrane region" description="Helical" evidence="9">
    <location>
        <begin position="118"/>
        <end position="140"/>
    </location>
</feature>
<dbReference type="InterPro" id="IPR001991">
    <property type="entry name" value="Na-dicarboxylate_symporter"/>
</dbReference>
<evidence type="ECO:0000313" key="11">
    <source>
        <dbReference type="Proteomes" id="UP000199113"/>
    </source>
</evidence>
<feature type="transmembrane region" description="Helical" evidence="9">
    <location>
        <begin position="374"/>
        <end position="397"/>
    </location>
</feature>
<evidence type="ECO:0000256" key="4">
    <source>
        <dbReference type="ARBA" id="ARBA00022692"/>
    </source>
</evidence>
<keyword evidence="3" id="KW-1003">Cell membrane</keyword>
<dbReference type="GO" id="GO:0015141">
    <property type="term" value="F:succinate transmembrane transporter activity"/>
    <property type="evidence" value="ECO:0007669"/>
    <property type="project" value="TreeGrafter"/>
</dbReference>
<reference evidence="10" key="1">
    <citation type="submission" date="2016-10" db="EMBL/GenBank/DDBJ databases">
        <authorList>
            <person name="de Groot N.N."/>
        </authorList>
    </citation>
    <scope>NUCLEOTIDE SEQUENCE [LARGE SCALE GENOMIC DNA]</scope>
    <source>
        <strain evidence="10">CGMCC 1.10697</strain>
    </source>
</reference>
<feature type="transmembrane region" description="Helical" evidence="9">
    <location>
        <begin position="53"/>
        <end position="73"/>
    </location>
</feature>
<keyword evidence="2" id="KW-0813">Transport</keyword>
<dbReference type="PROSITE" id="PS00713">
    <property type="entry name" value="NA_DICARBOXYL_SYMP_1"/>
    <property type="match status" value="1"/>
</dbReference>
<dbReference type="Proteomes" id="UP000199113">
    <property type="component" value="Unassembled WGS sequence"/>
</dbReference>
<keyword evidence="4 9" id="KW-0812">Transmembrane</keyword>
<evidence type="ECO:0000313" key="10">
    <source>
        <dbReference type="EMBL" id="SFB45828.1"/>
    </source>
</evidence>
<accession>A0A1I1BAU5</accession>
<evidence type="ECO:0000256" key="2">
    <source>
        <dbReference type="ARBA" id="ARBA00022448"/>
    </source>
</evidence>
<proteinExistence type="predicted"/>
<sequence>MTANTTYETVTAVTGVTTMADEAGARRARDQEDQMSTTPQVTPPETRRDRTHYLYIAVIAAVALGIVVGFVAPEFATGLKPIGEGFVALIKMMIQPIIFCTIVLGVGSVRSAASVGKVGGLALAYFLTMSTVALAIGLVVGNLLDPGEGLNITDEVASAGQGKVEDSGTTTDFLLHIIPDSLLSSLTSGEVLQTLLVALLVGFALQAMGRSGEPILTAIGHIQRLVFRILAMIMWVAPIGAFGAIAAVVGETGVDALKALATIMIAFYITCAVFVFGILGVVLKVASGVNIFSLLKYLGREFLLIVSTSSSETALPRLIAKMNHAGVDKTTSGIVVPTGYSFNLDGTAIYLTMASIFIADAMNMPLSIGEQISLLVFMVIASKGAAGVTGAGLATLAGGLSSHRPELLDGVGLIVGIDRFMSEARAVTNFAGNSVATILVGHWTHTLDHDQLDRVLSGDDPFDETTMVDDDHGYTPAPVEAGDPVSAGR</sequence>
<evidence type="ECO:0000256" key="8">
    <source>
        <dbReference type="SAM" id="MobiDB-lite"/>
    </source>
</evidence>
<dbReference type="InterPro" id="IPR018107">
    <property type="entry name" value="Na-dicarboxylate_symporter_CS"/>
</dbReference>
<keyword evidence="6 9" id="KW-1133">Transmembrane helix</keyword>